<dbReference type="EMBL" id="QFQP01000004">
    <property type="protein sequence ID" value="PZR16004.1"/>
    <property type="molecule type" value="Genomic_DNA"/>
</dbReference>
<keyword evidence="1" id="KW-1133">Transmembrane helix</keyword>
<feature type="signal peptide" evidence="2">
    <location>
        <begin position="1"/>
        <end position="20"/>
    </location>
</feature>
<evidence type="ECO:0008006" key="5">
    <source>
        <dbReference type="Google" id="ProtNLM"/>
    </source>
</evidence>
<dbReference type="Proteomes" id="UP000249061">
    <property type="component" value="Unassembled WGS sequence"/>
</dbReference>
<feature type="chain" id="PRO_5016174241" description="Tetratricopeptide repeat protein" evidence="2">
    <location>
        <begin position="21"/>
        <end position="335"/>
    </location>
</feature>
<reference evidence="3 4" key="1">
    <citation type="submission" date="2017-08" db="EMBL/GenBank/DDBJ databases">
        <title>Infants hospitalized years apart are colonized by the same room-sourced microbial strains.</title>
        <authorList>
            <person name="Brooks B."/>
            <person name="Olm M.R."/>
            <person name="Firek B.A."/>
            <person name="Baker R."/>
            <person name="Thomas B.C."/>
            <person name="Morowitz M.J."/>
            <person name="Banfield J.F."/>
        </authorList>
    </citation>
    <scope>NUCLEOTIDE SEQUENCE [LARGE SCALE GENOMIC DNA]</scope>
    <source>
        <strain evidence="3">S2_003_000_R2_14</strain>
    </source>
</reference>
<dbReference type="SUPFAM" id="SSF48452">
    <property type="entry name" value="TPR-like"/>
    <property type="match status" value="1"/>
</dbReference>
<dbReference type="InterPro" id="IPR011990">
    <property type="entry name" value="TPR-like_helical_dom_sf"/>
</dbReference>
<accession>A0A2W5VJ65</accession>
<keyword evidence="1" id="KW-0812">Transmembrane</keyword>
<name>A0A2W5VJ65_9BACT</name>
<evidence type="ECO:0000256" key="1">
    <source>
        <dbReference type="SAM" id="Phobius"/>
    </source>
</evidence>
<feature type="transmembrane region" description="Helical" evidence="1">
    <location>
        <begin position="276"/>
        <end position="295"/>
    </location>
</feature>
<evidence type="ECO:0000313" key="4">
    <source>
        <dbReference type="Proteomes" id="UP000249061"/>
    </source>
</evidence>
<dbReference type="AlphaFoldDB" id="A0A2W5VJ65"/>
<dbReference type="Gene3D" id="1.25.40.10">
    <property type="entry name" value="Tetratricopeptide repeat domain"/>
    <property type="match status" value="1"/>
</dbReference>
<gene>
    <name evidence="3" type="ORF">DI536_06800</name>
</gene>
<organism evidence="3 4">
    <name type="scientific">Archangium gephyra</name>
    <dbReference type="NCBI Taxonomy" id="48"/>
    <lineage>
        <taxon>Bacteria</taxon>
        <taxon>Pseudomonadati</taxon>
        <taxon>Myxococcota</taxon>
        <taxon>Myxococcia</taxon>
        <taxon>Myxococcales</taxon>
        <taxon>Cystobacterineae</taxon>
        <taxon>Archangiaceae</taxon>
        <taxon>Archangium</taxon>
    </lineage>
</organism>
<proteinExistence type="predicted"/>
<comment type="caution">
    <text evidence="3">The sequence shown here is derived from an EMBL/GenBank/DDBJ whole genome shotgun (WGS) entry which is preliminary data.</text>
</comment>
<keyword evidence="2" id="KW-0732">Signal</keyword>
<protein>
    <recommendedName>
        <fullName evidence="5">Tetratricopeptide repeat protein</fullName>
    </recommendedName>
</protein>
<evidence type="ECO:0000313" key="3">
    <source>
        <dbReference type="EMBL" id="PZR16004.1"/>
    </source>
</evidence>
<evidence type="ECO:0000256" key="2">
    <source>
        <dbReference type="SAM" id="SignalP"/>
    </source>
</evidence>
<keyword evidence="1" id="KW-0472">Membrane</keyword>
<sequence>MTNGRWAALAVALAVSTAFAAEEPERPWARGVAKEKQNQAIALFREGNAALKESLFPKAAGTYREALAYWDHPAIHYNLALALVNLDQPIEVHEHLTSALKFGAAPLDDDKYQQAQRYLALIERQLTKLTVTCNFDGAIVKLDGKTIFTGPGKWDGLVRSGQHSLSASKEGLLPDERSVTFGGGDAQAVELRVYRTEELTEYKRAFSPVIPWAVLGAGVAAAGAGLGMHLGANGMFQQYDRGVTDCAGTTANASCTLTPALQEQRTSAAGLQTGAMAMYAVGGAAVVTSIVLFYAGRPIGYRKTVNVDASSPTPPVTLIPILTPNGAGAMASLEF</sequence>